<comment type="caution">
    <text evidence="2">The sequence shown here is derived from an EMBL/GenBank/DDBJ whole genome shotgun (WGS) entry which is preliminary data.</text>
</comment>
<dbReference type="Gene3D" id="3.90.550.10">
    <property type="entry name" value="Spore Coat Polysaccharide Biosynthesis Protein SpsA, Chain A"/>
    <property type="match status" value="1"/>
</dbReference>
<dbReference type="PANTHER" id="PTHR22916">
    <property type="entry name" value="GLYCOSYLTRANSFERASE"/>
    <property type="match status" value="1"/>
</dbReference>
<dbReference type="GeneID" id="78018492"/>
<dbReference type="Proteomes" id="UP001303285">
    <property type="component" value="Unassembled WGS sequence"/>
</dbReference>
<dbReference type="EMBL" id="JAYGHK010000056">
    <property type="protein sequence ID" value="MEA5609638.1"/>
    <property type="molecule type" value="Genomic_DNA"/>
</dbReference>
<dbReference type="EC" id="2.4.-.-" evidence="2"/>
<evidence type="ECO:0000313" key="2">
    <source>
        <dbReference type="EMBL" id="MEA5609638.1"/>
    </source>
</evidence>
<proteinExistence type="predicted"/>
<sequence>MAPFVSFILPCFNRAIYLEKCVQSILNQTLTDLECLIIDDGSTDYTRQVADKLIGKDSRVKYFYKDNGGVSSARNFGMNQAEGDWIQCLDPDDWIHEDKTRFQLSYLNNLTEKEVVFYCDYERVHLDEQQNIIKRELKIVSALTREQLINRLLLPDSLANSPFPLLQQCLLMHKSVIHHKRFDENLKALEDRDFVLDLLVADVNFVYTPIVGTFYTKHQTNTTNNWSYLKGCYTKLYENVSRKHLDLLPLCQPGIDYFIKEAIKYKDKNTFDRLLKILKMPFYLLDNQIKINHRILLKIIYITRLFIPNFILYEKFRGPRSKKLMAIFAKMINFAPKSQSN</sequence>
<keyword evidence="2" id="KW-0328">Glycosyltransferase</keyword>
<keyword evidence="3" id="KW-1185">Reference proteome</keyword>
<accession>A0ABU5UTJ8</accession>
<dbReference type="GO" id="GO:0016757">
    <property type="term" value="F:glycosyltransferase activity"/>
    <property type="evidence" value="ECO:0007669"/>
    <property type="project" value="UniProtKB-KW"/>
</dbReference>
<name>A0ABU5UTJ8_NODSP</name>
<feature type="domain" description="Glycosyltransferase 2-like" evidence="1">
    <location>
        <begin position="6"/>
        <end position="109"/>
    </location>
</feature>
<gene>
    <name evidence="2" type="ORF">VB695_16445</name>
</gene>
<dbReference type="CDD" id="cd00761">
    <property type="entry name" value="Glyco_tranf_GTA_type"/>
    <property type="match status" value="1"/>
</dbReference>
<evidence type="ECO:0000313" key="3">
    <source>
        <dbReference type="Proteomes" id="UP001303285"/>
    </source>
</evidence>
<dbReference type="InterPro" id="IPR029044">
    <property type="entry name" value="Nucleotide-diphossugar_trans"/>
</dbReference>
<keyword evidence="2" id="KW-0808">Transferase</keyword>
<evidence type="ECO:0000259" key="1">
    <source>
        <dbReference type="Pfam" id="PF00535"/>
    </source>
</evidence>
<reference evidence="2 3" key="1">
    <citation type="submission" date="2023-12" db="EMBL/GenBank/DDBJ databases">
        <title>Baltic Sea Cyanobacteria.</title>
        <authorList>
            <person name="Delbaje E."/>
            <person name="Fewer D.P."/>
            <person name="Shishido T.K."/>
        </authorList>
    </citation>
    <scope>NUCLEOTIDE SEQUENCE [LARGE SCALE GENOMIC DNA]</scope>
    <source>
        <strain evidence="2 3">UHCC 0060</strain>
    </source>
</reference>
<organism evidence="2 3">
    <name type="scientific">Nodularia spumigena UHCC 0060</name>
    <dbReference type="NCBI Taxonomy" id="3110300"/>
    <lineage>
        <taxon>Bacteria</taxon>
        <taxon>Bacillati</taxon>
        <taxon>Cyanobacteriota</taxon>
        <taxon>Cyanophyceae</taxon>
        <taxon>Nostocales</taxon>
        <taxon>Nodulariaceae</taxon>
        <taxon>Nodularia</taxon>
    </lineage>
</organism>
<dbReference type="PANTHER" id="PTHR22916:SF3">
    <property type="entry name" value="UDP-GLCNAC:BETAGAL BETA-1,3-N-ACETYLGLUCOSAMINYLTRANSFERASE-LIKE PROTEIN 1"/>
    <property type="match status" value="1"/>
</dbReference>
<dbReference type="SUPFAM" id="SSF53448">
    <property type="entry name" value="Nucleotide-diphospho-sugar transferases"/>
    <property type="match status" value="1"/>
</dbReference>
<dbReference type="InterPro" id="IPR001173">
    <property type="entry name" value="Glyco_trans_2-like"/>
</dbReference>
<protein>
    <submittedName>
        <fullName evidence="2">Glycosyltransferase family 2 protein</fullName>
        <ecNumber evidence="2">2.4.-.-</ecNumber>
    </submittedName>
</protein>
<dbReference type="RefSeq" id="WP_006195885.1">
    <property type="nucleotide sequence ID" value="NZ_JAYGHK010000056.1"/>
</dbReference>
<dbReference type="Pfam" id="PF00535">
    <property type="entry name" value="Glycos_transf_2"/>
    <property type="match status" value="1"/>
</dbReference>